<evidence type="ECO:0000313" key="1">
    <source>
        <dbReference type="EMBL" id="MBA0688302.1"/>
    </source>
</evidence>
<sequence length="36" mass="4044">MRIPPYAAGPLRNACLVRCKPIPPLNRLLAYYIDCA</sequence>
<evidence type="ECO:0000313" key="2">
    <source>
        <dbReference type="Proteomes" id="UP000593577"/>
    </source>
</evidence>
<accession>A0A7J8XM76</accession>
<gene>
    <name evidence="1" type="ORF">Goari_006102</name>
</gene>
<keyword evidence="2" id="KW-1185">Reference proteome</keyword>
<dbReference type="EMBL" id="JABFAA010000008">
    <property type="protein sequence ID" value="MBA0688302.1"/>
    <property type="molecule type" value="Genomic_DNA"/>
</dbReference>
<name>A0A7J8XM76_GOSAI</name>
<dbReference type="Proteomes" id="UP000593577">
    <property type="component" value="Unassembled WGS sequence"/>
</dbReference>
<proteinExistence type="predicted"/>
<comment type="caution">
    <text evidence="1">The sequence shown here is derived from an EMBL/GenBank/DDBJ whole genome shotgun (WGS) entry which is preliminary data.</text>
</comment>
<protein>
    <submittedName>
        <fullName evidence="1">Uncharacterized protein</fullName>
    </submittedName>
</protein>
<dbReference type="AlphaFoldDB" id="A0A7J8XM76"/>
<organism evidence="1 2">
    <name type="scientific">Gossypium aridum</name>
    <name type="common">American cotton</name>
    <name type="synonym">Erioxylum aridum</name>
    <dbReference type="NCBI Taxonomy" id="34290"/>
    <lineage>
        <taxon>Eukaryota</taxon>
        <taxon>Viridiplantae</taxon>
        <taxon>Streptophyta</taxon>
        <taxon>Embryophyta</taxon>
        <taxon>Tracheophyta</taxon>
        <taxon>Spermatophyta</taxon>
        <taxon>Magnoliopsida</taxon>
        <taxon>eudicotyledons</taxon>
        <taxon>Gunneridae</taxon>
        <taxon>Pentapetalae</taxon>
        <taxon>rosids</taxon>
        <taxon>malvids</taxon>
        <taxon>Malvales</taxon>
        <taxon>Malvaceae</taxon>
        <taxon>Malvoideae</taxon>
        <taxon>Gossypium</taxon>
    </lineage>
</organism>
<reference evidence="1 2" key="1">
    <citation type="journal article" date="2019" name="Genome Biol. Evol.">
        <title>Insights into the evolution of the New World diploid cottons (Gossypium, subgenus Houzingenia) based on genome sequencing.</title>
        <authorList>
            <person name="Grover C.E."/>
            <person name="Arick M.A. 2nd"/>
            <person name="Thrash A."/>
            <person name="Conover J.L."/>
            <person name="Sanders W.S."/>
            <person name="Peterson D.G."/>
            <person name="Frelichowski J.E."/>
            <person name="Scheffler J.A."/>
            <person name="Scheffler B.E."/>
            <person name="Wendel J.F."/>
        </authorList>
    </citation>
    <scope>NUCLEOTIDE SEQUENCE [LARGE SCALE GENOMIC DNA]</scope>
    <source>
        <strain evidence="1">185</strain>
        <tissue evidence="1">Leaf</tissue>
    </source>
</reference>